<dbReference type="EMBL" id="BAAADJ010000006">
    <property type="protein sequence ID" value="GAA0319092.1"/>
    <property type="molecule type" value="Genomic_DNA"/>
</dbReference>
<evidence type="ECO:0000313" key="3">
    <source>
        <dbReference type="Proteomes" id="UP001500782"/>
    </source>
</evidence>
<dbReference type="Gene3D" id="1.10.260.40">
    <property type="entry name" value="lambda repressor-like DNA-binding domains"/>
    <property type="match status" value="1"/>
</dbReference>
<name>A0ABN0VWH2_9BACI</name>
<reference evidence="3" key="1">
    <citation type="journal article" date="2019" name="Int. J. Syst. Evol. Microbiol.">
        <title>The Global Catalogue of Microorganisms (GCM) 10K type strain sequencing project: providing services to taxonomists for standard genome sequencing and annotation.</title>
        <authorList>
            <consortium name="The Broad Institute Genomics Platform"/>
            <consortium name="The Broad Institute Genome Sequencing Center for Infectious Disease"/>
            <person name="Wu L."/>
            <person name="Ma J."/>
        </authorList>
    </citation>
    <scope>NUCLEOTIDE SEQUENCE [LARGE SCALE GENOMIC DNA]</scope>
    <source>
        <strain evidence="3">JCM 9731</strain>
    </source>
</reference>
<proteinExistence type="predicted"/>
<dbReference type="RefSeq" id="WP_343796423.1">
    <property type="nucleotide sequence ID" value="NZ_BAAADJ010000006.1"/>
</dbReference>
<accession>A0ABN0VWH2</accession>
<dbReference type="Proteomes" id="UP001500782">
    <property type="component" value="Unassembled WGS sequence"/>
</dbReference>
<dbReference type="SUPFAM" id="SSF47413">
    <property type="entry name" value="lambda repressor-like DNA-binding domains"/>
    <property type="match status" value="1"/>
</dbReference>
<evidence type="ECO:0000259" key="1">
    <source>
        <dbReference type="PROSITE" id="PS50943"/>
    </source>
</evidence>
<organism evidence="2 3">
    <name type="scientific">Bacillus carboniphilus</name>
    <dbReference type="NCBI Taxonomy" id="86663"/>
    <lineage>
        <taxon>Bacteria</taxon>
        <taxon>Bacillati</taxon>
        <taxon>Bacillota</taxon>
        <taxon>Bacilli</taxon>
        <taxon>Bacillales</taxon>
        <taxon>Bacillaceae</taxon>
        <taxon>Bacillus</taxon>
    </lineage>
</organism>
<feature type="domain" description="HTH cro/C1-type" evidence="1">
    <location>
        <begin position="15"/>
        <end position="70"/>
    </location>
</feature>
<evidence type="ECO:0000313" key="2">
    <source>
        <dbReference type="EMBL" id="GAA0319092.1"/>
    </source>
</evidence>
<keyword evidence="3" id="KW-1185">Reference proteome</keyword>
<dbReference type="PROSITE" id="PS50943">
    <property type="entry name" value="HTH_CROC1"/>
    <property type="match status" value="1"/>
</dbReference>
<gene>
    <name evidence="2" type="ORF">GCM10008967_07020</name>
</gene>
<dbReference type="InterPro" id="IPR010982">
    <property type="entry name" value="Lambda_DNA-bd_dom_sf"/>
</dbReference>
<sequence>MDNEKLLSQSIGKNVRALRYKLDKTIEELAWDSKLDATFVGEIERGKVSPSTYTVFKLAVGLELDNPLILLMEGRDEVYPLMKKEEE</sequence>
<dbReference type="CDD" id="cd00093">
    <property type="entry name" value="HTH_XRE"/>
    <property type="match status" value="1"/>
</dbReference>
<dbReference type="SMART" id="SM00530">
    <property type="entry name" value="HTH_XRE"/>
    <property type="match status" value="1"/>
</dbReference>
<dbReference type="InterPro" id="IPR001387">
    <property type="entry name" value="Cro/C1-type_HTH"/>
</dbReference>
<comment type="caution">
    <text evidence="2">The sequence shown here is derived from an EMBL/GenBank/DDBJ whole genome shotgun (WGS) entry which is preliminary data.</text>
</comment>
<protein>
    <recommendedName>
        <fullName evidence="1">HTH cro/C1-type domain-containing protein</fullName>
    </recommendedName>
</protein>